<protein>
    <submittedName>
        <fullName evidence="6">DUF86 domain-containing protein</fullName>
    </submittedName>
</protein>
<comment type="caution">
    <text evidence="6">The sequence shown here is derived from an EMBL/GenBank/DDBJ whole genome shotgun (WGS) entry which is preliminary data.</text>
</comment>
<keyword evidence="7" id="KW-1185">Reference proteome</keyword>
<keyword evidence="1" id="KW-0597">Phosphoprotein</keyword>
<accession>A0A849ACX4</accession>
<evidence type="ECO:0000313" key="7">
    <source>
        <dbReference type="Proteomes" id="UP000562984"/>
    </source>
</evidence>
<organism evidence="6 7">
    <name type="scientific">Nakamurella aerolata</name>
    <dbReference type="NCBI Taxonomy" id="1656892"/>
    <lineage>
        <taxon>Bacteria</taxon>
        <taxon>Bacillati</taxon>
        <taxon>Actinomycetota</taxon>
        <taxon>Actinomycetes</taxon>
        <taxon>Nakamurellales</taxon>
        <taxon>Nakamurellaceae</taxon>
        <taxon>Nakamurella</taxon>
    </lineage>
</organism>
<keyword evidence="4" id="KW-0547">Nucleotide-binding</keyword>
<dbReference type="InterPro" id="IPR051813">
    <property type="entry name" value="HepT_RNase_toxin"/>
</dbReference>
<dbReference type="GO" id="GO:0000166">
    <property type="term" value="F:nucleotide binding"/>
    <property type="evidence" value="ECO:0007669"/>
    <property type="project" value="UniProtKB-KW"/>
</dbReference>
<sequence length="114" mass="13142">MSNTEVTGILVDMLRFADEIDEYVVTLGEENFYTSRPTQLVAEALLHRLGEAVARLDRQVPRFIASHPEIEWGKMKGMRNIVAHEYGFIDYRIVWRALTVALPRDVRAIRALLE</sequence>
<keyword evidence="3" id="KW-0540">Nuclease</keyword>
<evidence type="ECO:0000256" key="2">
    <source>
        <dbReference type="ARBA" id="ARBA00022649"/>
    </source>
</evidence>
<dbReference type="PANTHER" id="PTHR34139:SF1">
    <property type="entry name" value="RNASE MJ1380-RELATED"/>
    <property type="match status" value="1"/>
</dbReference>
<dbReference type="GO" id="GO:0004540">
    <property type="term" value="F:RNA nuclease activity"/>
    <property type="evidence" value="ECO:0007669"/>
    <property type="project" value="InterPro"/>
</dbReference>
<evidence type="ECO:0000256" key="3">
    <source>
        <dbReference type="ARBA" id="ARBA00022722"/>
    </source>
</evidence>
<dbReference type="InterPro" id="IPR008201">
    <property type="entry name" value="HepT-like"/>
</dbReference>
<dbReference type="RefSeq" id="WP_171200734.1">
    <property type="nucleotide sequence ID" value="NZ_JABEND010000009.1"/>
</dbReference>
<dbReference type="AlphaFoldDB" id="A0A849ACX4"/>
<dbReference type="GO" id="GO:0016787">
    <property type="term" value="F:hydrolase activity"/>
    <property type="evidence" value="ECO:0007669"/>
    <property type="project" value="UniProtKB-KW"/>
</dbReference>
<dbReference type="EMBL" id="JABEND010000009">
    <property type="protein sequence ID" value="NNG37041.1"/>
    <property type="molecule type" value="Genomic_DNA"/>
</dbReference>
<evidence type="ECO:0000256" key="4">
    <source>
        <dbReference type="ARBA" id="ARBA00022741"/>
    </source>
</evidence>
<evidence type="ECO:0000256" key="1">
    <source>
        <dbReference type="ARBA" id="ARBA00022553"/>
    </source>
</evidence>
<reference evidence="6 7" key="1">
    <citation type="submission" date="2020-05" db="EMBL/GenBank/DDBJ databases">
        <title>Nakamurella sp. DB0629 isolated from air conditioner.</title>
        <authorList>
            <person name="Kim D.H."/>
            <person name="Kim D.-U."/>
        </authorList>
    </citation>
    <scope>NUCLEOTIDE SEQUENCE [LARGE SCALE GENOMIC DNA]</scope>
    <source>
        <strain evidence="6 7">DB0629</strain>
    </source>
</reference>
<keyword evidence="5" id="KW-0378">Hydrolase</keyword>
<evidence type="ECO:0000313" key="6">
    <source>
        <dbReference type="EMBL" id="NNG37041.1"/>
    </source>
</evidence>
<proteinExistence type="predicted"/>
<name>A0A849ACX4_9ACTN</name>
<dbReference type="Pfam" id="PF01934">
    <property type="entry name" value="HepT-like"/>
    <property type="match status" value="1"/>
</dbReference>
<dbReference type="PANTHER" id="PTHR34139">
    <property type="entry name" value="UPF0331 PROTEIN MJ0127"/>
    <property type="match status" value="1"/>
</dbReference>
<dbReference type="GO" id="GO:0110001">
    <property type="term" value="C:toxin-antitoxin complex"/>
    <property type="evidence" value="ECO:0007669"/>
    <property type="project" value="InterPro"/>
</dbReference>
<dbReference type="Proteomes" id="UP000562984">
    <property type="component" value="Unassembled WGS sequence"/>
</dbReference>
<evidence type="ECO:0000256" key="5">
    <source>
        <dbReference type="ARBA" id="ARBA00022801"/>
    </source>
</evidence>
<keyword evidence="2" id="KW-1277">Toxin-antitoxin system</keyword>
<gene>
    <name evidence="6" type="ORF">HKD39_15255</name>
</gene>